<comment type="caution">
    <text evidence="2">The sequence shown here is derived from an EMBL/GenBank/DDBJ whole genome shotgun (WGS) entry which is preliminary data.</text>
</comment>
<proteinExistence type="predicted"/>
<keyword evidence="1" id="KW-0812">Transmembrane</keyword>
<feature type="non-terminal residue" evidence="2">
    <location>
        <position position="1"/>
    </location>
</feature>
<dbReference type="SUPFAM" id="SSF81665">
    <property type="entry name" value="Calcium ATPase, transmembrane domain M"/>
    <property type="match status" value="1"/>
</dbReference>
<keyword evidence="1" id="KW-0472">Membrane</keyword>
<dbReference type="AlphaFoldDB" id="K1TC89"/>
<organism evidence="2">
    <name type="scientific">human gut metagenome</name>
    <dbReference type="NCBI Taxonomy" id="408170"/>
    <lineage>
        <taxon>unclassified sequences</taxon>
        <taxon>metagenomes</taxon>
        <taxon>organismal metagenomes</taxon>
    </lineage>
</organism>
<protein>
    <submittedName>
        <fullName evidence="2">Magnesium-translocating P-type ATPase</fullName>
    </submittedName>
</protein>
<evidence type="ECO:0000256" key="1">
    <source>
        <dbReference type="SAM" id="Phobius"/>
    </source>
</evidence>
<feature type="transmembrane region" description="Helical" evidence="1">
    <location>
        <begin position="66"/>
        <end position="90"/>
    </location>
</feature>
<accession>K1TC89</accession>
<evidence type="ECO:0000313" key="2">
    <source>
        <dbReference type="EMBL" id="EKC70782.1"/>
    </source>
</evidence>
<dbReference type="EMBL" id="AJWZ01002502">
    <property type="protein sequence ID" value="EKC70782.1"/>
    <property type="molecule type" value="Genomic_DNA"/>
</dbReference>
<dbReference type="Gene3D" id="1.20.1110.10">
    <property type="entry name" value="Calcium-transporting ATPase, transmembrane domain"/>
    <property type="match status" value="1"/>
</dbReference>
<dbReference type="InterPro" id="IPR023298">
    <property type="entry name" value="ATPase_P-typ_TM_dom_sf"/>
</dbReference>
<reference evidence="2" key="1">
    <citation type="journal article" date="2013" name="Environ. Microbiol.">
        <title>Microbiota from the distal guts of lean and obese adolescents exhibit partial functional redundancy besides clear differences in community structure.</title>
        <authorList>
            <person name="Ferrer M."/>
            <person name="Ruiz A."/>
            <person name="Lanza F."/>
            <person name="Haange S.B."/>
            <person name="Oberbach A."/>
            <person name="Till H."/>
            <person name="Bargiela R."/>
            <person name="Campoy C."/>
            <person name="Segura M.T."/>
            <person name="Richter M."/>
            <person name="von Bergen M."/>
            <person name="Seifert J."/>
            <person name="Suarez A."/>
        </authorList>
    </citation>
    <scope>NUCLEOTIDE SEQUENCE</scope>
</reference>
<feature type="transmembrane region" description="Helical" evidence="1">
    <location>
        <begin position="41"/>
        <end position="60"/>
    </location>
</feature>
<sequence length="104" mass="11578">ATGVVIEKGFSTYLGRMGKEIDNKRELTNFEKGMNNITKMLIKYMIIVSFSVFAIYGLIRQNFLEAILFALSVAVGITPSMLPMIVNVNLTRGTKVLDKKENTG</sequence>
<keyword evidence="1" id="KW-1133">Transmembrane helix</keyword>
<name>K1TC89_9ZZZZ</name>
<gene>
    <name evidence="2" type="ORF">OBE_03717</name>
</gene>